<dbReference type="InterPro" id="IPR009604">
    <property type="entry name" value="LsmAD_domain"/>
</dbReference>
<feature type="domain" description="LsmAD" evidence="2">
    <location>
        <begin position="219"/>
        <end position="290"/>
    </location>
</feature>
<gene>
    <name evidence="4 5" type="primary">LOC101493247</name>
</gene>
<evidence type="ECO:0000313" key="4">
    <source>
        <dbReference type="RefSeq" id="XP_004486863.1"/>
    </source>
</evidence>
<feature type="compositionally biased region" description="Polar residues" evidence="1">
    <location>
        <begin position="1"/>
        <end position="13"/>
    </location>
</feature>
<dbReference type="PANTHER" id="PTHR12854:SF7">
    <property type="entry name" value="ATAXIN-2 HOMOLOG"/>
    <property type="match status" value="1"/>
</dbReference>
<dbReference type="Pfam" id="PF14438">
    <property type="entry name" value="SM-ATX"/>
    <property type="match status" value="1"/>
</dbReference>
<dbReference type="GO" id="GO:0003729">
    <property type="term" value="F:mRNA binding"/>
    <property type="evidence" value="ECO:0007669"/>
    <property type="project" value="TreeGrafter"/>
</dbReference>
<dbReference type="GO" id="GO:0010494">
    <property type="term" value="C:cytoplasmic stress granule"/>
    <property type="evidence" value="ECO:0007669"/>
    <property type="project" value="TreeGrafter"/>
</dbReference>
<evidence type="ECO:0000313" key="3">
    <source>
        <dbReference type="Proteomes" id="UP000087171"/>
    </source>
</evidence>
<reference evidence="4 5" key="2">
    <citation type="submission" date="2025-04" db="UniProtKB">
        <authorList>
            <consortium name="RefSeq"/>
        </authorList>
    </citation>
    <scope>IDENTIFICATION</scope>
    <source>
        <tissue evidence="4 5">Etiolated seedlings</tissue>
    </source>
</reference>
<dbReference type="Pfam" id="PF06741">
    <property type="entry name" value="LsmAD"/>
    <property type="match status" value="1"/>
</dbReference>
<dbReference type="Proteomes" id="UP000087171">
    <property type="component" value="Chromosome Ca1"/>
</dbReference>
<dbReference type="RefSeq" id="XP_004486863.1">
    <property type="nucleotide sequence ID" value="XM_004486806.3"/>
</dbReference>
<keyword evidence="3" id="KW-1185">Reference proteome</keyword>
<feature type="region of interest" description="Disordered" evidence="1">
    <location>
        <begin position="482"/>
        <end position="518"/>
    </location>
</feature>
<dbReference type="InterPro" id="IPR025852">
    <property type="entry name" value="SM_dom_ATX"/>
</dbReference>
<dbReference type="STRING" id="3827.A0A1S2XEW3"/>
<dbReference type="PaxDb" id="3827-XP_004486863.1"/>
<protein>
    <submittedName>
        <fullName evidence="4 5">Polyadenylate-binding protein-interacting protein 3-like</fullName>
    </submittedName>
</protein>
<feature type="compositionally biased region" description="Polar residues" evidence="1">
    <location>
        <begin position="379"/>
        <end position="395"/>
    </location>
</feature>
<feature type="region of interest" description="Disordered" evidence="1">
    <location>
        <begin position="371"/>
        <end position="403"/>
    </location>
</feature>
<dbReference type="RefSeq" id="XP_004486864.1">
    <property type="nucleotide sequence ID" value="XM_004486807.3"/>
</dbReference>
<feature type="region of interest" description="Disordered" evidence="1">
    <location>
        <begin position="1"/>
        <end position="37"/>
    </location>
</feature>
<dbReference type="KEGG" id="cam:101493247"/>
<dbReference type="InterPro" id="IPR045117">
    <property type="entry name" value="ATXN2-like"/>
</dbReference>
<dbReference type="GO" id="GO:0034063">
    <property type="term" value="P:stress granule assembly"/>
    <property type="evidence" value="ECO:0007669"/>
    <property type="project" value="TreeGrafter"/>
</dbReference>
<proteinExistence type="predicted"/>
<feature type="compositionally biased region" description="Basic and acidic residues" evidence="1">
    <location>
        <begin position="17"/>
        <end position="29"/>
    </location>
</feature>
<evidence type="ECO:0000259" key="2">
    <source>
        <dbReference type="SMART" id="SM01272"/>
    </source>
</evidence>
<dbReference type="AlphaFoldDB" id="A0A1S2XEW3"/>
<sequence>MNLQPGQSKSSNGYGRRKYEREGAAKSENKIPSGKINANRLASTGAVTGFKDGSYESPSHDRLVYVTTCLIGQQVEVQVKNGSIYSGIFHATNTDKDFGIILKMARLTKDTSHGQKSGAEFVKKAPLKSLIIHAKDLVQVIAQGVAVTRDDLPGEPHHDRYREIMVDSLISQSHHAELGRELKPWVPDEDDPQCPELDNIFDGHWNRGWDQFETNETLFGVKSTFNEELYTTKLEKGPRTRELEKQALKIAREIEGEETRDLHLAEERGLHLDGHFDIDEETRFSSVYRGKLVDDTYEENEDILLDSHNSETFSGIFGSVDERSCEINGRKGYDGVHTFANSYSMDQSQSSQSTTGVDLSRSNAYDHARQLASEIPSKSYPSSDGQSRIMENSGCNLHGASGNTKEENLIQSEDVQLSNYEDSQASLYLKKDGSDKGVLSPNASSYAPSSHILAKSHEKIGTPRDSAEGLAYGKANGETKYLNSRGASYGSDSVRGVAASRGSGLSPSSSVGSLSSEKLSLNPNAKEFKLNPNAKSFIPSPARPPTPVSDSSFYFPTTVNTVPNMPGVPMSIGVGPNFAGTQPIIYNPQVSQMPTQAYFHPNAPQYGQLLGHPRQALYMPTYLPEMPYKGRDY</sequence>
<organism evidence="3 4">
    <name type="scientific">Cicer arietinum</name>
    <name type="common">Chickpea</name>
    <name type="synonym">Garbanzo</name>
    <dbReference type="NCBI Taxonomy" id="3827"/>
    <lineage>
        <taxon>Eukaryota</taxon>
        <taxon>Viridiplantae</taxon>
        <taxon>Streptophyta</taxon>
        <taxon>Embryophyta</taxon>
        <taxon>Tracheophyta</taxon>
        <taxon>Spermatophyta</taxon>
        <taxon>Magnoliopsida</taxon>
        <taxon>eudicotyledons</taxon>
        <taxon>Gunneridae</taxon>
        <taxon>Pentapetalae</taxon>
        <taxon>rosids</taxon>
        <taxon>fabids</taxon>
        <taxon>Fabales</taxon>
        <taxon>Fabaceae</taxon>
        <taxon>Papilionoideae</taxon>
        <taxon>50 kb inversion clade</taxon>
        <taxon>NPAAA clade</taxon>
        <taxon>Hologalegina</taxon>
        <taxon>IRL clade</taxon>
        <taxon>Cicereae</taxon>
        <taxon>Cicer</taxon>
    </lineage>
</organism>
<dbReference type="eggNOG" id="KOG2375">
    <property type="taxonomic scope" value="Eukaryota"/>
</dbReference>
<dbReference type="PANTHER" id="PTHR12854">
    <property type="entry name" value="ATAXIN 2-RELATED"/>
    <property type="match status" value="1"/>
</dbReference>
<evidence type="ECO:0000313" key="5">
    <source>
        <dbReference type="RefSeq" id="XP_004486864.1"/>
    </source>
</evidence>
<reference evidence="3" key="1">
    <citation type="journal article" date="2013" name="Nat. Biotechnol.">
        <title>Draft genome sequence of chickpea (Cicer arietinum) provides a resource for trait improvement.</title>
        <authorList>
            <person name="Varshney R.K."/>
            <person name="Song C."/>
            <person name="Saxena R.K."/>
            <person name="Azam S."/>
            <person name="Yu S."/>
            <person name="Sharpe A.G."/>
            <person name="Cannon S."/>
            <person name="Baek J."/>
            <person name="Rosen B.D."/>
            <person name="Tar'an B."/>
            <person name="Millan T."/>
            <person name="Zhang X."/>
            <person name="Ramsay L.D."/>
            <person name="Iwata A."/>
            <person name="Wang Y."/>
            <person name="Nelson W."/>
            <person name="Farmer A.D."/>
            <person name="Gaur P.M."/>
            <person name="Soderlund C."/>
            <person name="Penmetsa R.V."/>
            <person name="Xu C."/>
            <person name="Bharti A.K."/>
            <person name="He W."/>
            <person name="Winter P."/>
            <person name="Zhao S."/>
            <person name="Hane J.K."/>
            <person name="Carrasquilla-Garcia N."/>
            <person name="Condie J.A."/>
            <person name="Upadhyaya H.D."/>
            <person name="Luo M.C."/>
            <person name="Thudi M."/>
            <person name="Gowda C.L."/>
            <person name="Singh N.P."/>
            <person name="Lichtenzveig J."/>
            <person name="Gali K.K."/>
            <person name="Rubio J."/>
            <person name="Nadarajan N."/>
            <person name="Dolezel J."/>
            <person name="Bansal K.C."/>
            <person name="Xu X."/>
            <person name="Edwards D."/>
            <person name="Zhang G."/>
            <person name="Kahl G."/>
            <person name="Gil J."/>
            <person name="Singh K.B."/>
            <person name="Datta S.K."/>
            <person name="Jackson S.A."/>
            <person name="Wang J."/>
            <person name="Cook D.R."/>
        </authorList>
    </citation>
    <scope>NUCLEOTIDE SEQUENCE [LARGE SCALE GENOMIC DNA]</scope>
    <source>
        <strain evidence="3">cv. CDC Frontier</strain>
    </source>
</reference>
<feature type="compositionally biased region" description="Low complexity" evidence="1">
    <location>
        <begin position="500"/>
        <end position="518"/>
    </location>
</feature>
<dbReference type="GeneID" id="101493247"/>
<evidence type="ECO:0000256" key="1">
    <source>
        <dbReference type="SAM" id="MobiDB-lite"/>
    </source>
</evidence>
<dbReference type="SMART" id="SM01272">
    <property type="entry name" value="LsmAD"/>
    <property type="match status" value="1"/>
</dbReference>
<accession>A0A1S2XEW3</accession>
<dbReference type="OrthoDB" id="2275718at2759"/>
<name>A0A1S2XEW3_CICAR</name>
<dbReference type="Gene3D" id="2.30.30.100">
    <property type="match status" value="1"/>
</dbReference>